<dbReference type="Proteomes" id="UP000235786">
    <property type="component" value="Unassembled WGS sequence"/>
</dbReference>
<feature type="region of interest" description="Disordered" evidence="1">
    <location>
        <begin position="309"/>
        <end position="339"/>
    </location>
</feature>
<evidence type="ECO:0000313" key="3">
    <source>
        <dbReference type="EMBL" id="PMD48059.1"/>
    </source>
</evidence>
<feature type="signal peptide" evidence="2">
    <location>
        <begin position="1"/>
        <end position="21"/>
    </location>
</feature>
<feature type="chain" id="PRO_5014347354" description="Extracellular membrane protein CFEM domain-containing protein" evidence="2">
    <location>
        <begin position="22"/>
        <end position="361"/>
    </location>
</feature>
<reference evidence="3 4" key="1">
    <citation type="submission" date="2016-04" db="EMBL/GenBank/DDBJ databases">
        <title>A degradative enzymes factory behind the ericoid mycorrhizal symbiosis.</title>
        <authorList>
            <consortium name="DOE Joint Genome Institute"/>
            <person name="Martino E."/>
            <person name="Morin E."/>
            <person name="Grelet G."/>
            <person name="Kuo A."/>
            <person name="Kohler A."/>
            <person name="Daghino S."/>
            <person name="Barry K."/>
            <person name="Choi C."/>
            <person name="Cichocki N."/>
            <person name="Clum A."/>
            <person name="Copeland A."/>
            <person name="Hainaut M."/>
            <person name="Haridas S."/>
            <person name="Labutti K."/>
            <person name="Lindquist E."/>
            <person name="Lipzen A."/>
            <person name="Khouja H.-R."/>
            <person name="Murat C."/>
            <person name="Ohm R."/>
            <person name="Olson A."/>
            <person name="Spatafora J."/>
            <person name="Veneault-Fourrey C."/>
            <person name="Henrissat B."/>
            <person name="Grigoriev I."/>
            <person name="Martin F."/>
            <person name="Perotto S."/>
        </authorList>
    </citation>
    <scope>NUCLEOTIDE SEQUENCE [LARGE SCALE GENOMIC DNA]</scope>
    <source>
        <strain evidence="3 4">F</strain>
    </source>
</reference>
<organism evidence="3 4">
    <name type="scientific">Hyaloscypha variabilis (strain UAMH 11265 / GT02V1 / F)</name>
    <name type="common">Meliniomyces variabilis</name>
    <dbReference type="NCBI Taxonomy" id="1149755"/>
    <lineage>
        <taxon>Eukaryota</taxon>
        <taxon>Fungi</taxon>
        <taxon>Dikarya</taxon>
        <taxon>Ascomycota</taxon>
        <taxon>Pezizomycotina</taxon>
        <taxon>Leotiomycetes</taxon>
        <taxon>Helotiales</taxon>
        <taxon>Hyaloscyphaceae</taxon>
        <taxon>Hyaloscypha</taxon>
        <taxon>Hyaloscypha variabilis</taxon>
    </lineage>
</organism>
<sequence length="361" mass="37597">MFKNILLYAFVLQFGLKVVVSASLFNSSVCVDPPGFDSCWNTATADAISLFKDHCTNGTCTDVDDCFSPDETCAKAATCVAYAEWISCALDHCWNRVYNCEYQHLAIRAMRNCPIADQLPPHIPPPAGAPGTCSCGIGFVFAEHLKMNKPGVGEVFQCTNTVDSLQAAGTCEPNCANEEKICQCCADSSATSTFFNTCPTTDPGDIFFFADLGYDHLVSSECSSSLGASPNCTAKPYNFTLSPGPASNNQFFDAATLPKNGTDPLTNNPGGLATPVSGAVFTWSLYEGAVVTANATITTWTGAGATTLPGNTGTVTSTSAATGTTSASSSSTAKSGGQRNTQISGLAFAGSSVLALALYFV</sequence>
<dbReference type="AlphaFoldDB" id="A0A2J6SBB4"/>
<evidence type="ECO:0000256" key="1">
    <source>
        <dbReference type="SAM" id="MobiDB-lite"/>
    </source>
</evidence>
<name>A0A2J6SBB4_HYAVF</name>
<dbReference type="EMBL" id="KZ613937">
    <property type="protein sequence ID" value="PMD48059.1"/>
    <property type="molecule type" value="Genomic_DNA"/>
</dbReference>
<keyword evidence="2" id="KW-0732">Signal</keyword>
<protein>
    <recommendedName>
        <fullName evidence="5">Extracellular membrane protein CFEM domain-containing protein</fullName>
    </recommendedName>
</protein>
<dbReference type="OrthoDB" id="3538998at2759"/>
<evidence type="ECO:0000256" key="2">
    <source>
        <dbReference type="SAM" id="SignalP"/>
    </source>
</evidence>
<evidence type="ECO:0000313" key="4">
    <source>
        <dbReference type="Proteomes" id="UP000235786"/>
    </source>
</evidence>
<evidence type="ECO:0008006" key="5">
    <source>
        <dbReference type="Google" id="ProtNLM"/>
    </source>
</evidence>
<accession>A0A2J6SBB4</accession>
<keyword evidence="4" id="KW-1185">Reference proteome</keyword>
<proteinExistence type="predicted"/>
<feature type="compositionally biased region" description="Low complexity" evidence="1">
    <location>
        <begin position="309"/>
        <end position="337"/>
    </location>
</feature>
<gene>
    <name evidence="3" type="ORF">L207DRAFT_521476</name>
</gene>